<comment type="caution">
    <text evidence="1">The sequence shown here is derived from an EMBL/GenBank/DDBJ whole genome shotgun (WGS) entry which is preliminary data.</text>
</comment>
<organism evidence="1 2">
    <name type="scientific">Arthrobacter bussei</name>
    <dbReference type="NCBI Taxonomy" id="2594179"/>
    <lineage>
        <taxon>Bacteria</taxon>
        <taxon>Bacillati</taxon>
        <taxon>Actinomycetota</taxon>
        <taxon>Actinomycetes</taxon>
        <taxon>Micrococcales</taxon>
        <taxon>Micrococcaceae</taxon>
        <taxon>Arthrobacter</taxon>
    </lineage>
</organism>
<keyword evidence="2" id="KW-1185">Reference proteome</keyword>
<gene>
    <name evidence="1" type="ORF">FNH21_06500</name>
</gene>
<name>A0A7X1NP10_9MICC</name>
<dbReference type="OrthoDB" id="4484477at2"/>
<dbReference type="EMBL" id="VJXX01000001">
    <property type="protein sequence ID" value="MPY10372.1"/>
    <property type="molecule type" value="Genomic_DNA"/>
</dbReference>
<protein>
    <submittedName>
        <fullName evidence="1">Uncharacterized protein</fullName>
    </submittedName>
</protein>
<dbReference type="RefSeq" id="WP_152813185.1">
    <property type="nucleotide sequence ID" value="NZ_VJXX01000001.1"/>
</dbReference>
<dbReference type="Proteomes" id="UP000326464">
    <property type="component" value="Unassembled WGS sequence"/>
</dbReference>
<reference evidence="2" key="1">
    <citation type="submission" date="2019-07" db="EMBL/GenBank/DDBJ databases">
        <title>Arthrobacter KR32 sp. nov., isolated from mountain cheese made of cows milk.</title>
        <authorList>
            <person name="Flegler A."/>
        </authorList>
    </citation>
    <scope>NUCLEOTIDE SEQUENCE [LARGE SCALE GENOMIC DNA]</scope>
    <source>
        <strain evidence="2">KR32</strain>
    </source>
</reference>
<evidence type="ECO:0000313" key="1">
    <source>
        <dbReference type="EMBL" id="MPY10372.1"/>
    </source>
</evidence>
<evidence type="ECO:0000313" key="2">
    <source>
        <dbReference type="Proteomes" id="UP000326464"/>
    </source>
</evidence>
<accession>A0A7X1NP10</accession>
<dbReference type="AlphaFoldDB" id="A0A7X1NP10"/>
<sequence>MTPTPQQHTTRPDPLHLHLDLHLEHAWATESVHPTSEGRVHYVRCGTCGVRRVDLQPTGTLPPIALSCPVGSSR</sequence>
<proteinExistence type="predicted"/>